<sequence length="345" mass="39279">MVLVYAALSVEFSLCRYSVSETALREYSKERVYYSNRFADLLVNGAWNWPLSGWQSAPPNVGLKSHGTNKKNLFVSHAILLHASHLCLCQEKKLEDKWKSKTKLRQWDVAPTTDITQARPPPGIGAAKQREVNDELIESSFIMGQKRPRISKPKSKLRPYIYVVYIMRTFVLKTNADECDLNLISIHDKLHESPQSASIKTLAFKQFFYWKDTGHDLSATGKLLSSDNVMTCNPFAKQENLALVPYTLVENITNITLTRDTKVLNNVLMTLHLIWDIDFLQSFSNSSRQKHMLVLFSIARSISIINTFVSPAPYLCHEVVDDNSDLAIAHWSSSWLNEVGQRKAD</sequence>
<accession>A0ABQ4YVC3</accession>
<proteinExistence type="predicted"/>
<name>A0ABQ4YVC3_9ASTR</name>
<protein>
    <submittedName>
        <fullName evidence="1">Uncharacterized protein</fullName>
    </submittedName>
</protein>
<evidence type="ECO:0000313" key="2">
    <source>
        <dbReference type="Proteomes" id="UP001151760"/>
    </source>
</evidence>
<dbReference type="EMBL" id="BQNB010010751">
    <property type="protein sequence ID" value="GJS81485.1"/>
    <property type="molecule type" value="Genomic_DNA"/>
</dbReference>
<reference evidence="1" key="1">
    <citation type="journal article" date="2022" name="Int. J. Mol. Sci.">
        <title>Draft Genome of Tanacetum Coccineum: Genomic Comparison of Closely Related Tanacetum-Family Plants.</title>
        <authorList>
            <person name="Yamashiro T."/>
            <person name="Shiraishi A."/>
            <person name="Nakayama K."/>
            <person name="Satake H."/>
        </authorList>
    </citation>
    <scope>NUCLEOTIDE SEQUENCE</scope>
</reference>
<dbReference type="Proteomes" id="UP001151760">
    <property type="component" value="Unassembled WGS sequence"/>
</dbReference>
<keyword evidence="2" id="KW-1185">Reference proteome</keyword>
<comment type="caution">
    <text evidence="1">The sequence shown here is derived from an EMBL/GenBank/DDBJ whole genome shotgun (WGS) entry which is preliminary data.</text>
</comment>
<evidence type="ECO:0000313" key="1">
    <source>
        <dbReference type="EMBL" id="GJS81485.1"/>
    </source>
</evidence>
<gene>
    <name evidence="1" type="ORF">Tco_0748026</name>
</gene>
<organism evidence="1 2">
    <name type="scientific">Tanacetum coccineum</name>
    <dbReference type="NCBI Taxonomy" id="301880"/>
    <lineage>
        <taxon>Eukaryota</taxon>
        <taxon>Viridiplantae</taxon>
        <taxon>Streptophyta</taxon>
        <taxon>Embryophyta</taxon>
        <taxon>Tracheophyta</taxon>
        <taxon>Spermatophyta</taxon>
        <taxon>Magnoliopsida</taxon>
        <taxon>eudicotyledons</taxon>
        <taxon>Gunneridae</taxon>
        <taxon>Pentapetalae</taxon>
        <taxon>asterids</taxon>
        <taxon>campanulids</taxon>
        <taxon>Asterales</taxon>
        <taxon>Asteraceae</taxon>
        <taxon>Asteroideae</taxon>
        <taxon>Anthemideae</taxon>
        <taxon>Anthemidinae</taxon>
        <taxon>Tanacetum</taxon>
    </lineage>
</organism>
<reference evidence="1" key="2">
    <citation type="submission" date="2022-01" db="EMBL/GenBank/DDBJ databases">
        <authorList>
            <person name="Yamashiro T."/>
            <person name="Shiraishi A."/>
            <person name="Satake H."/>
            <person name="Nakayama K."/>
        </authorList>
    </citation>
    <scope>NUCLEOTIDE SEQUENCE</scope>
</reference>